<dbReference type="PANTHER" id="PTHR24271:SF22">
    <property type="entry name" value="MAST CELL PROTEASE 8"/>
    <property type="match status" value="1"/>
</dbReference>
<name>A0AAU9ZPR8_PHORO</name>
<dbReference type="FunFam" id="2.40.10.10:FF:000005">
    <property type="entry name" value="Serine protease 37"/>
    <property type="match status" value="1"/>
</dbReference>
<dbReference type="PROSITE" id="PS50240">
    <property type="entry name" value="TRYPSIN_DOM"/>
    <property type="match status" value="1"/>
</dbReference>
<dbReference type="Proteomes" id="UP001152836">
    <property type="component" value="Unassembled WGS sequence"/>
</dbReference>
<evidence type="ECO:0000313" key="5">
    <source>
        <dbReference type="Proteomes" id="UP001152836"/>
    </source>
</evidence>
<dbReference type="InterPro" id="IPR018114">
    <property type="entry name" value="TRYPSIN_HIS"/>
</dbReference>
<dbReference type="PROSITE" id="PS00134">
    <property type="entry name" value="TRYPSIN_HIS"/>
    <property type="match status" value="1"/>
</dbReference>
<dbReference type="Pfam" id="PF00089">
    <property type="entry name" value="Trypsin"/>
    <property type="match status" value="2"/>
</dbReference>
<dbReference type="EMBL" id="CALSGD010001495">
    <property type="protein sequence ID" value="CAH6830698.1"/>
    <property type="molecule type" value="Genomic_DNA"/>
</dbReference>
<dbReference type="PANTHER" id="PTHR24271">
    <property type="entry name" value="KALLIKREIN-RELATED"/>
    <property type="match status" value="1"/>
</dbReference>
<feature type="chain" id="PRO_5043572258" evidence="2">
    <location>
        <begin position="19"/>
        <end position="208"/>
    </location>
</feature>
<keyword evidence="5" id="KW-1185">Reference proteome</keyword>
<comment type="caution">
    <text evidence="4">The sequence shown here is derived from an EMBL/GenBank/DDBJ whole genome shotgun (WGS) entry which is preliminary data.</text>
</comment>
<dbReference type="SMART" id="SM00020">
    <property type="entry name" value="Tryp_SPc"/>
    <property type="match status" value="1"/>
</dbReference>
<feature type="domain" description="Peptidase S1" evidence="3">
    <location>
        <begin position="21"/>
        <end position="208"/>
    </location>
</feature>
<dbReference type="InterPro" id="IPR001254">
    <property type="entry name" value="Trypsin_dom"/>
</dbReference>
<evidence type="ECO:0000313" key="4">
    <source>
        <dbReference type="EMBL" id="CAH6830698.1"/>
    </source>
</evidence>
<dbReference type="InterPro" id="IPR043504">
    <property type="entry name" value="Peptidase_S1_PA_chymotrypsin"/>
</dbReference>
<keyword evidence="2" id="KW-0732">Signal</keyword>
<dbReference type="InterPro" id="IPR009003">
    <property type="entry name" value="Peptidase_S1_PA"/>
</dbReference>
<sequence length="208" mass="23329">MFLLLLLLVDVLPVSTEGGEIIWGTEAKLHSHPYMAFIRYYDKKSKPKRCGGFLVEKDIVMTAAHCDGRNISITLGAHNIKEQNNTQFIPVHKSIPHESYSSAKMVNDIMLLKTIALPKRHNWVKPGQVCTLEVQESQTCQKLYKSYNNSTQLCVGNPKDKKATAGRFGGPFVCQGMAQGIVSQHHCTGDLPEVFTRISSFIPWIQKK</sequence>
<dbReference type="GO" id="GO:0004252">
    <property type="term" value="F:serine-type endopeptidase activity"/>
    <property type="evidence" value="ECO:0007669"/>
    <property type="project" value="InterPro"/>
</dbReference>
<evidence type="ECO:0000256" key="2">
    <source>
        <dbReference type="SAM" id="SignalP"/>
    </source>
</evidence>
<reference evidence="4" key="1">
    <citation type="submission" date="2022-06" db="EMBL/GenBank/DDBJ databases">
        <authorList>
            <person name="Andreotti S."/>
            <person name="Wyler E."/>
        </authorList>
    </citation>
    <scope>NUCLEOTIDE SEQUENCE</scope>
</reference>
<gene>
    <name evidence="4" type="primary">Mcpt8l2</name>
    <name evidence="4" type="ORF">PHOROB_LOCUS11318</name>
</gene>
<feature type="signal peptide" evidence="2">
    <location>
        <begin position="1"/>
        <end position="18"/>
    </location>
</feature>
<organism evidence="4 5">
    <name type="scientific">Phodopus roborovskii</name>
    <name type="common">Roborovski's desert hamster</name>
    <name type="synonym">Cricetulus roborovskii</name>
    <dbReference type="NCBI Taxonomy" id="109678"/>
    <lineage>
        <taxon>Eukaryota</taxon>
        <taxon>Metazoa</taxon>
        <taxon>Chordata</taxon>
        <taxon>Craniata</taxon>
        <taxon>Vertebrata</taxon>
        <taxon>Euteleostomi</taxon>
        <taxon>Mammalia</taxon>
        <taxon>Eutheria</taxon>
        <taxon>Euarchontoglires</taxon>
        <taxon>Glires</taxon>
        <taxon>Rodentia</taxon>
        <taxon>Myomorpha</taxon>
        <taxon>Muroidea</taxon>
        <taxon>Cricetidae</taxon>
        <taxon>Cricetinae</taxon>
        <taxon>Phodopus</taxon>
    </lineage>
</organism>
<dbReference type="GO" id="GO:0006508">
    <property type="term" value="P:proteolysis"/>
    <property type="evidence" value="ECO:0007669"/>
    <property type="project" value="InterPro"/>
</dbReference>
<proteinExistence type="predicted"/>
<dbReference type="SUPFAM" id="SSF50494">
    <property type="entry name" value="Trypsin-like serine proteases"/>
    <property type="match status" value="1"/>
</dbReference>
<dbReference type="AlphaFoldDB" id="A0AAU9ZPR8"/>
<dbReference type="Gene3D" id="2.40.10.10">
    <property type="entry name" value="Trypsin-like serine proteases"/>
    <property type="match status" value="2"/>
</dbReference>
<dbReference type="CDD" id="cd00190">
    <property type="entry name" value="Tryp_SPc"/>
    <property type="match status" value="1"/>
</dbReference>
<dbReference type="GO" id="GO:0005737">
    <property type="term" value="C:cytoplasm"/>
    <property type="evidence" value="ECO:0007669"/>
    <property type="project" value="TreeGrafter"/>
</dbReference>
<protein>
    <submittedName>
        <fullName evidence="4">Mcpt8l2 protein</fullName>
    </submittedName>
</protein>
<accession>A0AAU9ZPR8</accession>
<evidence type="ECO:0000256" key="1">
    <source>
        <dbReference type="ARBA" id="ARBA00023157"/>
    </source>
</evidence>
<keyword evidence="1" id="KW-1015">Disulfide bond</keyword>
<evidence type="ECO:0000259" key="3">
    <source>
        <dbReference type="PROSITE" id="PS50240"/>
    </source>
</evidence>